<protein>
    <recommendedName>
        <fullName evidence="3">Portal protein</fullName>
    </recommendedName>
</protein>
<gene>
    <name evidence="2" type="ORF">MM415B01400_0009</name>
</gene>
<sequence>MALESVSEELDRKKTQQNRLTELYARMERHFNLWRHKKFEISSKEGVWDTTTTNSASVLGNGIADRISRARRKLWIPVIDETRKRRKELTSTERFVNAALQLNDDRLQMVPEMVDLQSGLGFHAAIRGIICVRTYLYMDDGNFIADVMPWDPLHVSWISGGVGNPLPWVCHERYASVEEIGHTYGNKVKERANADKQGRVLISDIWDNEEEGVILDTGTTTNPSQGDYISKEKHGIGHPPVLILPCGSAPYIQSNDDPDTIKNLGASAYINNEDLYETRSRSLSYRLTLAGRAAKTDRVLYYDSTLGGLPPDVEGDVNAKGALIALDKGKGQELVAGIQPQMSRDAEILDNEISRELSVGGMAPVAFGQIDQSLPFGGISLLTDSALQRLAVAQGAVEQAFAHVAGEIVSQFKTGDFGQVTLKGLETSNKAYEIKVASKDIDDSWRFQCRLIPDLPQNEQIIAAVATQMKTGRLMSTRDIQEKYQLVEDFDLTEERMDIEDADAISGWKLRRMIRAVLEDTNSSEDAVDMARELLDHLAEQKGARTQAAQGGQAVQPGIPIPAPPMAAAASSAQPPGGGGVRNALSRMMGR</sequence>
<evidence type="ECO:0000256" key="1">
    <source>
        <dbReference type="SAM" id="MobiDB-lite"/>
    </source>
</evidence>
<proteinExistence type="predicted"/>
<evidence type="ECO:0000313" key="2">
    <source>
        <dbReference type="EMBL" id="QJA58854.1"/>
    </source>
</evidence>
<dbReference type="AlphaFoldDB" id="A0A6M3IN61"/>
<feature type="compositionally biased region" description="Low complexity" evidence="1">
    <location>
        <begin position="566"/>
        <end position="575"/>
    </location>
</feature>
<accession>A0A6M3IN61</accession>
<feature type="compositionally biased region" description="Low complexity" evidence="1">
    <location>
        <begin position="544"/>
        <end position="558"/>
    </location>
</feature>
<dbReference type="EMBL" id="MT141342">
    <property type="protein sequence ID" value="QJA58854.1"/>
    <property type="molecule type" value="Genomic_DNA"/>
</dbReference>
<organism evidence="2">
    <name type="scientific">viral metagenome</name>
    <dbReference type="NCBI Taxonomy" id="1070528"/>
    <lineage>
        <taxon>unclassified sequences</taxon>
        <taxon>metagenomes</taxon>
        <taxon>organismal metagenomes</taxon>
    </lineage>
</organism>
<reference evidence="2" key="1">
    <citation type="submission" date="2020-03" db="EMBL/GenBank/DDBJ databases">
        <title>The deep terrestrial virosphere.</title>
        <authorList>
            <person name="Holmfeldt K."/>
            <person name="Nilsson E."/>
            <person name="Simone D."/>
            <person name="Lopez-Fernandez M."/>
            <person name="Wu X."/>
            <person name="de Brujin I."/>
            <person name="Lundin D."/>
            <person name="Andersson A."/>
            <person name="Bertilsson S."/>
            <person name="Dopson M."/>
        </authorList>
    </citation>
    <scope>NUCLEOTIDE SEQUENCE</scope>
    <source>
        <strain evidence="2">MM415B01400</strain>
    </source>
</reference>
<feature type="region of interest" description="Disordered" evidence="1">
    <location>
        <begin position="542"/>
        <end position="582"/>
    </location>
</feature>
<name>A0A6M3IN61_9ZZZZ</name>
<evidence type="ECO:0008006" key="3">
    <source>
        <dbReference type="Google" id="ProtNLM"/>
    </source>
</evidence>